<gene>
    <name evidence="2" type="ORF">WPS_33590</name>
</gene>
<dbReference type="RefSeq" id="WP_317995634.1">
    <property type="nucleotide sequence ID" value="NZ_AP025523.1"/>
</dbReference>
<dbReference type="AlphaFoldDB" id="A0AAN2CBJ1"/>
<keyword evidence="3" id="KW-1185">Reference proteome</keyword>
<dbReference type="CDD" id="cd05154">
    <property type="entry name" value="ACAD10_11_N-like"/>
    <property type="match status" value="1"/>
</dbReference>
<reference evidence="2 3" key="1">
    <citation type="journal article" date="2022" name="ISME Commun">
        <title>Vulcanimicrobium alpinus gen. nov. sp. nov., the first cultivated representative of the candidate phylum 'Eremiobacterota', is a metabolically versatile aerobic anoxygenic phototroph.</title>
        <authorList>
            <person name="Yabe S."/>
            <person name="Muto K."/>
            <person name="Abe K."/>
            <person name="Yokota A."/>
            <person name="Staudigel H."/>
            <person name="Tebo B.M."/>
        </authorList>
    </citation>
    <scope>NUCLEOTIDE SEQUENCE [LARGE SCALE GENOMIC DNA]</scope>
    <source>
        <strain evidence="2 3">WC8-2</strain>
    </source>
</reference>
<dbReference type="InterPro" id="IPR002575">
    <property type="entry name" value="Aminoglycoside_PTrfase"/>
</dbReference>
<dbReference type="InterPro" id="IPR041726">
    <property type="entry name" value="ACAD10_11_N"/>
</dbReference>
<evidence type="ECO:0000313" key="3">
    <source>
        <dbReference type="Proteomes" id="UP001317532"/>
    </source>
</evidence>
<dbReference type="KEGG" id="vab:WPS_33590"/>
<name>A0AAN2CBJ1_UNVUL</name>
<dbReference type="InterPro" id="IPR011009">
    <property type="entry name" value="Kinase-like_dom_sf"/>
</dbReference>
<dbReference type="SUPFAM" id="SSF56112">
    <property type="entry name" value="Protein kinase-like (PK-like)"/>
    <property type="match status" value="1"/>
</dbReference>
<evidence type="ECO:0000313" key="2">
    <source>
        <dbReference type="EMBL" id="BDE08083.1"/>
    </source>
</evidence>
<dbReference type="Gene3D" id="3.90.1200.10">
    <property type="match status" value="1"/>
</dbReference>
<dbReference type="EMBL" id="AP025523">
    <property type="protein sequence ID" value="BDE08083.1"/>
    <property type="molecule type" value="Genomic_DNA"/>
</dbReference>
<dbReference type="Gene3D" id="3.30.200.20">
    <property type="entry name" value="Phosphorylase Kinase, domain 1"/>
    <property type="match status" value="1"/>
</dbReference>
<dbReference type="PANTHER" id="PTHR47829:SF1">
    <property type="entry name" value="HAD FAMILY PHOSPHATASE"/>
    <property type="match status" value="1"/>
</dbReference>
<protein>
    <submittedName>
        <fullName evidence="2">Phosphotransferase family protein</fullName>
    </submittedName>
</protein>
<dbReference type="PANTHER" id="PTHR47829">
    <property type="entry name" value="HYDROLASE, PUTATIVE (AFU_ORTHOLOGUE AFUA_1G12880)-RELATED"/>
    <property type="match status" value="1"/>
</dbReference>
<dbReference type="Proteomes" id="UP001317532">
    <property type="component" value="Chromosome"/>
</dbReference>
<organism evidence="2 3">
    <name type="scientific">Vulcanimicrobium alpinum</name>
    <dbReference type="NCBI Taxonomy" id="3016050"/>
    <lineage>
        <taxon>Bacteria</taxon>
        <taxon>Bacillati</taxon>
        <taxon>Vulcanimicrobiota</taxon>
        <taxon>Vulcanimicrobiia</taxon>
        <taxon>Vulcanimicrobiales</taxon>
        <taxon>Vulcanimicrobiaceae</taxon>
        <taxon>Vulcanimicrobium</taxon>
    </lineage>
</organism>
<feature type="domain" description="Aminoglycoside phosphotransferase" evidence="1">
    <location>
        <begin position="42"/>
        <end position="278"/>
    </location>
</feature>
<dbReference type="Pfam" id="PF01636">
    <property type="entry name" value="APH"/>
    <property type="match status" value="1"/>
</dbReference>
<sequence length="357" mass="40462">MSAGLPADPETIEIRSEEQLDTTRLEPYLRAHLEGAEGPLAVRQFGGGHANLTYLMRFGEREFVLRRPPLGPVPAGAHDMRREHRVLSTLWRGYPLAPRSFLLCTDHAIIGADFFVMERRHGIGLRETIPEPWAHRPDVLRGIGESLVDDLAALHAVDPASVGLGELGKPEGFVERQLNGWIDRWYKALTADVGPAEPFTGWLRQTMPRQRRVALLHNDYKLDNTLRDAANPARTVAVLDWDMCTRGEPLMDLGYLLALWAENTDPPGWIHGRMPTWLDGFPTRREAADRYARASGAEIDDLHWYVVFSVFRYAVILQQIYIRYVRGQTHDERFRNFGSAVNQLTERGLALIEQGSI</sequence>
<evidence type="ECO:0000259" key="1">
    <source>
        <dbReference type="Pfam" id="PF01636"/>
    </source>
</evidence>
<dbReference type="InterPro" id="IPR052898">
    <property type="entry name" value="ACAD10-like"/>
</dbReference>
<accession>A0AAN2CBJ1</accession>
<proteinExistence type="predicted"/>